<evidence type="ECO:0000313" key="4">
    <source>
        <dbReference type="Proteomes" id="UP000253153"/>
    </source>
</evidence>
<protein>
    <recommendedName>
        <fullName evidence="2">DUF6536 domain-containing protein</fullName>
    </recommendedName>
</protein>
<feature type="transmembrane region" description="Helical" evidence="1">
    <location>
        <begin position="121"/>
        <end position="138"/>
    </location>
</feature>
<dbReference type="OrthoDB" id="5429634at2759"/>
<keyword evidence="1" id="KW-0812">Transmembrane</keyword>
<feature type="transmembrane region" description="Helical" evidence="1">
    <location>
        <begin position="646"/>
        <end position="670"/>
    </location>
</feature>
<organism evidence="3 4">
    <name type="scientific">Fusarium coffeatum</name>
    <dbReference type="NCBI Taxonomy" id="231269"/>
    <lineage>
        <taxon>Eukaryota</taxon>
        <taxon>Fungi</taxon>
        <taxon>Dikarya</taxon>
        <taxon>Ascomycota</taxon>
        <taxon>Pezizomycotina</taxon>
        <taxon>Sordariomycetes</taxon>
        <taxon>Hypocreomycetidae</taxon>
        <taxon>Hypocreales</taxon>
        <taxon>Nectriaceae</taxon>
        <taxon>Fusarium</taxon>
        <taxon>Fusarium incarnatum-equiseti species complex</taxon>
    </lineage>
</organism>
<feature type="transmembrane region" description="Helical" evidence="1">
    <location>
        <begin position="62"/>
        <end position="82"/>
    </location>
</feature>
<evidence type="ECO:0000259" key="2">
    <source>
        <dbReference type="Pfam" id="PF20163"/>
    </source>
</evidence>
<dbReference type="PANTHER" id="PTHR35395:SF1">
    <property type="entry name" value="DUF6536 DOMAIN-CONTAINING PROTEIN"/>
    <property type="match status" value="1"/>
</dbReference>
<evidence type="ECO:0000313" key="3">
    <source>
        <dbReference type="EMBL" id="RBR20057.1"/>
    </source>
</evidence>
<dbReference type="PANTHER" id="PTHR35395">
    <property type="entry name" value="DUF6536 DOMAIN-CONTAINING PROTEIN"/>
    <property type="match status" value="1"/>
</dbReference>
<sequence>MLSKIFGSGWRVIATLNTIVVFIFTIFGTVLIYRGVSVSGGIDRNFVFFHGKCGKAKSVNTWLHLLLNACSTGVLASSNFFMQVLSSPTRSEIDKAHGANRALKIGVQSLRNVFWTSKIKFVYWILFFVSSFPLHLFFNSAIFATENLGTDWHLTISSEAFVNGAQYFGSGAALWPPRGETDWEGYGLPRNVSEYFDPSSNASKKIEAASQYARSWKKLKTRDCIWQYVYCNPRVTFANVVMVVESQNKTSVESQNKTSILEDGEGWNRTTLFKPFNSTTDKSFWDMHVPANESNSLWFAADCKTSVSSDQRPIGKCSQTCGRAVGFWKNESMSTRLGSLPSDYTFEFSPYASSYMADEAATNLTLKYCLVDELSQKCKVAISNQLLIIVVASIAVKGVLCLAVLFTLPKEQPLVVLGDAIQSFIRSPDQSTIGRCLMDRDLEEDMGAGCAFAMTAAPTRQSWLSAIDRQTWARSYGMLSMDIILLAGGFIAANLRTPLAGQSLLQSMSNGILSISPASAVNFIDCVLRANLPQLLLSITYFIYNNIYTHLCAEKEWNSYGGGFRPLRVSQPKGQQRTAYRLQLPYRYSVPLIIVSIFTHWLVSNAFYIFVAEGDYYEWSQQIDEPEQRRKGVSETGLSIDAYVGIGYSTLTILILFITMIVLPIIPTLVGQRKVKTAMPLAGASSVVISAACHVPVLEENSGTHPGSGVQKSLRLKSRLVEDDGDSAYEMINLRGSTDDLEPLISINNAGAGNVTEEVSHGARSEEVPILEAQDYLREVARNPVRWGAVKVPPSWAGPSAELSDRSIAVGHLSFGTELHNVQEPVAGQWYA</sequence>
<accession>A0A366RSI9</accession>
<dbReference type="Proteomes" id="UP000253153">
    <property type="component" value="Unassembled WGS sequence"/>
</dbReference>
<dbReference type="InterPro" id="IPR046623">
    <property type="entry name" value="DUF6536"/>
</dbReference>
<dbReference type="AlphaFoldDB" id="A0A366RSI9"/>
<dbReference type="EMBL" id="QKXC01000108">
    <property type="protein sequence ID" value="RBR20057.1"/>
    <property type="molecule type" value="Genomic_DNA"/>
</dbReference>
<feature type="domain" description="DUF6536" evidence="2">
    <location>
        <begin position="10"/>
        <end position="162"/>
    </location>
</feature>
<dbReference type="Pfam" id="PF20163">
    <property type="entry name" value="DUF6536"/>
    <property type="match status" value="1"/>
</dbReference>
<comment type="caution">
    <text evidence="3">The sequence shown here is derived from an EMBL/GenBank/DDBJ whole genome shotgun (WGS) entry which is preliminary data.</text>
</comment>
<feature type="transmembrane region" description="Helical" evidence="1">
    <location>
        <begin position="590"/>
        <end position="611"/>
    </location>
</feature>
<proteinExistence type="predicted"/>
<keyword evidence="4" id="KW-1185">Reference proteome</keyword>
<reference evidence="3 4" key="1">
    <citation type="submission" date="2018-06" db="EMBL/GenBank/DDBJ databases">
        <title>Fusarium incarnatum-equiseti species complex species 28.</title>
        <authorList>
            <person name="Gardiner D.M."/>
        </authorList>
    </citation>
    <scope>NUCLEOTIDE SEQUENCE [LARGE SCALE GENOMIC DNA]</scope>
    <source>
        <strain evidence="3 4">FIESC_28</strain>
    </source>
</reference>
<keyword evidence="1" id="KW-1133">Transmembrane helix</keyword>
<feature type="transmembrane region" description="Helical" evidence="1">
    <location>
        <begin position="12"/>
        <end position="33"/>
    </location>
</feature>
<keyword evidence="1" id="KW-0472">Membrane</keyword>
<evidence type="ECO:0000256" key="1">
    <source>
        <dbReference type="SAM" id="Phobius"/>
    </source>
</evidence>
<feature type="transmembrane region" description="Helical" evidence="1">
    <location>
        <begin position="386"/>
        <end position="408"/>
    </location>
</feature>
<gene>
    <name evidence="3" type="ORF">FIESC28_05336</name>
</gene>
<dbReference type="RefSeq" id="XP_031016366.1">
    <property type="nucleotide sequence ID" value="XM_031159483.1"/>
</dbReference>
<dbReference type="GeneID" id="41994779"/>
<name>A0A366RSI9_9HYPO</name>